<comment type="caution">
    <text evidence="2">The sequence shown here is derived from an EMBL/GenBank/DDBJ whole genome shotgun (WGS) entry which is preliminary data.</text>
</comment>
<dbReference type="InterPro" id="IPR036280">
    <property type="entry name" value="Multihaem_cyt_sf"/>
</dbReference>
<feature type="compositionally biased region" description="Basic and acidic residues" evidence="1">
    <location>
        <begin position="20"/>
        <end position="31"/>
    </location>
</feature>
<protein>
    <submittedName>
        <fullName evidence="2">Uncharacterized protein</fullName>
    </submittedName>
</protein>
<evidence type="ECO:0000313" key="2">
    <source>
        <dbReference type="EMBL" id="KAL2799539.1"/>
    </source>
</evidence>
<dbReference type="SUPFAM" id="SSF48695">
    <property type="entry name" value="Multiheme cytochromes"/>
    <property type="match status" value="1"/>
</dbReference>
<gene>
    <name evidence="2" type="ORF">BJX66DRAFT_333020</name>
</gene>
<reference evidence="2 3" key="1">
    <citation type="submission" date="2024-07" db="EMBL/GenBank/DDBJ databases">
        <title>Section-level genome sequencing and comparative genomics of Aspergillus sections Usti and Cavernicolus.</title>
        <authorList>
            <consortium name="Lawrence Berkeley National Laboratory"/>
            <person name="Nybo J.L."/>
            <person name="Vesth T.C."/>
            <person name="Theobald S."/>
            <person name="Frisvad J.C."/>
            <person name="Larsen T.O."/>
            <person name="Kjaerboelling I."/>
            <person name="Rothschild-Mancinelli K."/>
            <person name="Lyhne E.K."/>
            <person name="Kogle M.E."/>
            <person name="Barry K."/>
            <person name="Clum A."/>
            <person name="Na H."/>
            <person name="Ledsgaard L."/>
            <person name="Lin J."/>
            <person name="Lipzen A."/>
            <person name="Kuo A."/>
            <person name="Riley R."/>
            <person name="Mondo S."/>
            <person name="Labutti K."/>
            <person name="Haridas S."/>
            <person name="Pangalinan J."/>
            <person name="Salamov A.A."/>
            <person name="Simmons B.A."/>
            <person name="Magnuson J.K."/>
            <person name="Chen J."/>
            <person name="Drula E."/>
            <person name="Henrissat B."/>
            <person name="Wiebenga A."/>
            <person name="Lubbers R.J."/>
            <person name="Gomes A.C."/>
            <person name="Makela M.R."/>
            <person name="Stajich J."/>
            <person name="Grigoriev I.V."/>
            <person name="Mortensen U.H."/>
            <person name="De Vries R.P."/>
            <person name="Baker S.E."/>
            <person name="Andersen M.R."/>
        </authorList>
    </citation>
    <scope>NUCLEOTIDE SEQUENCE [LARGE SCALE GENOMIC DNA]</scope>
    <source>
        <strain evidence="2 3">CBS 209.92</strain>
    </source>
</reference>
<dbReference type="EMBL" id="JBFTWV010000007">
    <property type="protein sequence ID" value="KAL2799539.1"/>
    <property type="molecule type" value="Genomic_DNA"/>
</dbReference>
<name>A0ABR4GKF9_9EURO</name>
<evidence type="ECO:0000256" key="1">
    <source>
        <dbReference type="SAM" id="MobiDB-lite"/>
    </source>
</evidence>
<feature type="compositionally biased region" description="Basic and acidic residues" evidence="1">
    <location>
        <begin position="1"/>
        <end position="10"/>
    </location>
</feature>
<organism evidence="2 3">
    <name type="scientific">Aspergillus keveii</name>
    <dbReference type="NCBI Taxonomy" id="714993"/>
    <lineage>
        <taxon>Eukaryota</taxon>
        <taxon>Fungi</taxon>
        <taxon>Dikarya</taxon>
        <taxon>Ascomycota</taxon>
        <taxon>Pezizomycotina</taxon>
        <taxon>Eurotiomycetes</taxon>
        <taxon>Eurotiomycetidae</taxon>
        <taxon>Eurotiales</taxon>
        <taxon>Aspergillaceae</taxon>
        <taxon>Aspergillus</taxon>
        <taxon>Aspergillus subgen. Nidulantes</taxon>
    </lineage>
</organism>
<evidence type="ECO:0000313" key="3">
    <source>
        <dbReference type="Proteomes" id="UP001610563"/>
    </source>
</evidence>
<dbReference type="Proteomes" id="UP001610563">
    <property type="component" value="Unassembled WGS sequence"/>
</dbReference>
<keyword evidence="3" id="KW-1185">Reference proteome</keyword>
<accession>A0ABR4GKF9</accession>
<feature type="region of interest" description="Disordered" evidence="1">
    <location>
        <begin position="1"/>
        <end position="50"/>
    </location>
</feature>
<sequence>MPRGTPKDRTASGLQQCIDTESKGRKRKQEEISQDCSDESDHCEGRTCSAGKNELEDTAFDFEDILQGFEDNGDADLDDPDFEDLLDKEDADVDDADNSFQDPERNPHILEHLGALDIEEISDSDNTFSDKERYLAAGLQPDEVERCRASFEAQLVAIVDHISHRVRHANYKDTASLSSWVNKPNWPFYRVAKSNTITKGLLEMIPPSTRAILGKPGIKPVDLLALPHVTHKPNQMGVYLCYVEDSRGWGALYIGSTLVCLFGRQKDHKRLIEAARRNDTEIAFYKYITSDSRRTYHFRQIAMVPQREGTDRLVRLLEAAIMIQLDCFAAGTTSGKHTIGTAELHSIQTACNIEKNQYEPLNHAIPTKQGSHRTSNRSCSHCLITRELLGGSIRWYFDTKDESAMKMLCERCYKYEKRTGHPRPLAPNHLEIMMAFKGLTKEGPCSNPACGATDAQWRWHPDHSTPRVVCVQCYHWARKNGTDRPEDAILGIKVCIDCEQSSTQKHRKTGDGRYRCFDCHKRYIKDNGLENRTCIVCGDDCDPHLMDARMCPECTSNQSSLKDDAESSCCCWNCQKALGDGVHRRWAWTIREFLCRTCFDAWEVDVLRIMPEHIKDLDLRCSDCGRKYAKRWTFLKKDGLDKLLCAPCTMAFQQNKTVRDLNRHNDARKKDEYTFYEHRCKKTRYDSKPAVYDYFRTVHGKDWRRAAVEEEKWKHDCLNPTPSFRSLVEAGHIC</sequence>
<proteinExistence type="predicted"/>